<name>A0AAW9QQ33_9CHRO</name>
<comment type="caution">
    <text evidence="2">The sequence shown here is derived from an EMBL/GenBank/DDBJ whole genome shotgun (WGS) entry which is preliminary data.</text>
</comment>
<sequence>MKYRTVSYGYVKNSGNYENERIFLEAELEEGESYETVLEQLKKEVHTSLNDFEDYYKREREMRQLKNEIAELIEKREEARNLYEATRSFLETQGLKTDMPPFPQHKGYLTPAIEAENVDDLCF</sequence>
<proteinExistence type="predicted"/>
<evidence type="ECO:0000256" key="1">
    <source>
        <dbReference type="SAM" id="Coils"/>
    </source>
</evidence>
<dbReference type="EMBL" id="JBAFSM010000064">
    <property type="protein sequence ID" value="MEG3439892.1"/>
    <property type="molecule type" value="Genomic_DNA"/>
</dbReference>
<evidence type="ECO:0000313" key="2">
    <source>
        <dbReference type="EMBL" id="MEG3439892.1"/>
    </source>
</evidence>
<dbReference type="Proteomes" id="UP001328733">
    <property type="component" value="Unassembled WGS sequence"/>
</dbReference>
<dbReference type="RefSeq" id="WP_332867365.1">
    <property type="nucleotide sequence ID" value="NZ_JBAFSM010000064.1"/>
</dbReference>
<reference evidence="2 3" key="1">
    <citation type="submission" date="2024-01" db="EMBL/GenBank/DDBJ databases">
        <title>Genomic insights into the taxonomy and metabolism of the cyanobacterium Pannus brasiliensis CCIBt3594.</title>
        <authorList>
            <person name="Machado M."/>
            <person name="Botero N.B."/>
            <person name="Andreote A.P.D."/>
            <person name="Feitosa A.M.T."/>
            <person name="Popin R."/>
            <person name="Sivonen K."/>
            <person name="Fiore M.F."/>
        </authorList>
    </citation>
    <scope>NUCLEOTIDE SEQUENCE [LARGE SCALE GENOMIC DNA]</scope>
    <source>
        <strain evidence="2 3">CCIBt3594</strain>
    </source>
</reference>
<accession>A0AAW9QQ33</accession>
<organism evidence="2 3">
    <name type="scientific">Pannus brasiliensis CCIBt3594</name>
    <dbReference type="NCBI Taxonomy" id="1427578"/>
    <lineage>
        <taxon>Bacteria</taxon>
        <taxon>Bacillati</taxon>
        <taxon>Cyanobacteriota</taxon>
        <taxon>Cyanophyceae</taxon>
        <taxon>Oscillatoriophycideae</taxon>
        <taxon>Chroococcales</taxon>
        <taxon>Microcystaceae</taxon>
        <taxon>Pannus</taxon>
    </lineage>
</organism>
<feature type="coiled-coil region" evidence="1">
    <location>
        <begin position="24"/>
        <end position="85"/>
    </location>
</feature>
<keyword evidence="3" id="KW-1185">Reference proteome</keyword>
<protein>
    <submittedName>
        <fullName evidence="2">Uncharacterized protein</fullName>
    </submittedName>
</protein>
<dbReference type="AlphaFoldDB" id="A0AAW9QQ33"/>
<evidence type="ECO:0000313" key="3">
    <source>
        <dbReference type="Proteomes" id="UP001328733"/>
    </source>
</evidence>
<keyword evidence="1" id="KW-0175">Coiled coil</keyword>
<gene>
    <name evidence="2" type="ORF">V0288_22385</name>
</gene>